<feature type="transmembrane region" description="Helical" evidence="3">
    <location>
        <begin position="506"/>
        <end position="524"/>
    </location>
</feature>
<organism evidence="5 6">
    <name type="scientific">Paenibacillus selenitireducens</name>
    <dbReference type="NCBI Taxonomy" id="1324314"/>
    <lineage>
        <taxon>Bacteria</taxon>
        <taxon>Bacillati</taxon>
        <taxon>Bacillota</taxon>
        <taxon>Bacilli</taxon>
        <taxon>Bacillales</taxon>
        <taxon>Paenibacillaceae</taxon>
        <taxon>Paenibacillus</taxon>
    </lineage>
</organism>
<keyword evidence="6" id="KW-1185">Reference proteome</keyword>
<keyword evidence="1" id="KW-0175">Coiled coil</keyword>
<dbReference type="RefSeq" id="WP_078496885.1">
    <property type="nucleotide sequence ID" value="NZ_MSZX01000001.1"/>
</dbReference>
<feature type="coiled-coil region" evidence="1">
    <location>
        <begin position="659"/>
        <end position="700"/>
    </location>
</feature>
<reference evidence="5 6" key="1">
    <citation type="submission" date="2017-01" db="EMBL/GenBank/DDBJ databases">
        <title>Genome analysis of Paenibacillus selenitrireducens ES3-24.</title>
        <authorList>
            <person name="Xu D."/>
            <person name="Yao R."/>
            <person name="Zheng S."/>
        </authorList>
    </citation>
    <scope>NUCLEOTIDE SEQUENCE [LARGE SCALE GENOMIC DNA]</scope>
    <source>
        <strain evidence="5 6">ES3-24</strain>
    </source>
</reference>
<dbReference type="Pfam" id="PF13514">
    <property type="entry name" value="AAA_27"/>
    <property type="match status" value="1"/>
</dbReference>
<dbReference type="Gene3D" id="3.40.50.300">
    <property type="entry name" value="P-loop containing nucleotide triphosphate hydrolases"/>
    <property type="match status" value="2"/>
</dbReference>
<feature type="coiled-coil region" evidence="1">
    <location>
        <begin position="768"/>
        <end position="943"/>
    </location>
</feature>
<accession>A0A1T2XMR4</accession>
<keyword evidence="3" id="KW-0812">Transmembrane</keyword>
<dbReference type="Proteomes" id="UP000190188">
    <property type="component" value="Unassembled WGS sequence"/>
</dbReference>
<evidence type="ECO:0000313" key="6">
    <source>
        <dbReference type="Proteomes" id="UP000190188"/>
    </source>
</evidence>
<comment type="caution">
    <text evidence="5">The sequence shown here is derived from an EMBL/GenBank/DDBJ whole genome shotgun (WGS) entry which is preliminary data.</text>
</comment>
<dbReference type="InterPro" id="IPR027417">
    <property type="entry name" value="P-loop_NTPase"/>
</dbReference>
<evidence type="ECO:0000256" key="2">
    <source>
        <dbReference type="SAM" id="MobiDB-lite"/>
    </source>
</evidence>
<feature type="coiled-coil region" evidence="1">
    <location>
        <begin position="296"/>
        <end position="370"/>
    </location>
</feature>
<dbReference type="AlphaFoldDB" id="A0A1T2XMR4"/>
<protein>
    <recommendedName>
        <fullName evidence="4">YhaN AAA domain-containing protein</fullName>
    </recommendedName>
</protein>
<dbReference type="STRING" id="1324314.BVG16_02155"/>
<feature type="coiled-coil region" evidence="1">
    <location>
        <begin position="204"/>
        <end position="255"/>
    </location>
</feature>
<evidence type="ECO:0000259" key="4">
    <source>
        <dbReference type="Pfam" id="PF13514"/>
    </source>
</evidence>
<dbReference type="EMBL" id="MSZX01000001">
    <property type="protein sequence ID" value="OPA81159.1"/>
    <property type="molecule type" value="Genomic_DNA"/>
</dbReference>
<feature type="domain" description="YhaN AAA" evidence="4">
    <location>
        <begin position="1"/>
        <end position="215"/>
    </location>
</feature>
<dbReference type="PANTHER" id="PTHR41259:SF1">
    <property type="entry name" value="DOUBLE-STRAND BREAK REPAIR RAD50 ATPASE, PUTATIVE-RELATED"/>
    <property type="match status" value="1"/>
</dbReference>
<keyword evidence="3" id="KW-1133">Transmembrane helix</keyword>
<feature type="transmembrane region" description="Helical" evidence="3">
    <location>
        <begin position="531"/>
        <end position="553"/>
    </location>
</feature>
<dbReference type="SUPFAM" id="SSF52540">
    <property type="entry name" value="P-loop containing nucleoside triphosphate hydrolases"/>
    <property type="match status" value="2"/>
</dbReference>
<dbReference type="InterPro" id="IPR038734">
    <property type="entry name" value="YhaN_AAA"/>
</dbReference>
<keyword evidence="3" id="KW-0472">Membrane</keyword>
<evidence type="ECO:0000256" key="3">
    <source>
        <dbReference type="SAM" id="Phobius"/>
    </source>
</evidence>
<evidence type="ECO:0000313" key="5">
    <source>
        <dbReference type="EMBL" id="OPA81159.1"/>
    </source>
</evidence>
<sequence>MIIREMYLNGFGTKHQVQLKMEAPVTVIYGNNEAGKSTILGFIRAMLYGIPTRTYMADRYEPVNGGLHGGQLKIIDHLGQEWMIERYDRSSVGPQQGDGKLQSLSIRQTDVQGNVRFYTQSELERELLGGLSSDLFRRLFAVSLSELQEIRTLQSDEISGFLFHAGMGGGRDMILAERKLTQEMDKLFRPKGRNQQMNQTVQAIDQLEKEIRKSKSYLQAFNDRVRTLEELENNLQDMERDLQAMREEEALMLKAQGMREIWVRWQMAERELAELPEFMTFAEEAVQRMSVIQQHQDQLEIQLQQTMQTKDRLQVEMTGLEYDEEALMQITTVNRLVQMVDQVESKRLELREVQTERESAERELVRILRLIDPRWTPEQLHDFSASILFRERVRQEKERIAAADRHIESIHLEELQLGRQLEVAVADIYAWEQKCTQLREAGAKKFAIMRPTSKEEGQRLWMQLQQEVEKWRRMQMASVGEGDHQAVEQIGREQAQAQMRALRTKLLMITGSLTLLAPAILLAFRKFEGGIGVFVVLLFVDLMIFMGLGSNVMTKSVQASPTRERSKRRAYRSFADQPKAESEESDTIVNISRLIRELVVHPQTSAGVAVEDSSWNDEAIPSRRNRLKSEFKELEFDLDEQMTYLRGIVDAWLEWLRDQEHQQERLQEYREMEQKLRKQLIDAEQEMDQLSMEATNQMREWEGWLRSISLPESLSPDAVLDVFQRTEQGILLLQQIDKFRMKEKGLSEQIEEFHLACASLLLSKYDRHDDLVYALRAYQEKLNRYKENQWVHHQKLEQWKQLEQEEEELTVRREQVQRKWSQLLIETHAKDEEELRRNARIMERRGQLEEILREYQLQPTEYRLTSMQDMVHLLEAYDREALDGKLQHMREEAQAYEERYREKQEFRGRLLNEVDSIRQQSEHTDALQRLEEQKAELRSLTDRYAVYAICSSLLKRTRRIYEEEKQPQVLKLATQYFTSMTEGRYRKIIAPLGERKMLVETKEGRLLDSALLSRGTAEQLYLAMRFALADTFASHSNMPLLLDDLFVNFDAERLRQSLRVLQPLTKQHQVIMMTCHAHVVEAVKQQFPEADVIRLAD</sequence>
<name>A0A1T2XMR4_9BACL</name>
<dbReference type="PANTHER" id="PTHR41259">
    <property type="entry name" value="DOUBLE-STRAND BREAK REPAIR RAD50 ATPASE, PUTATIVE-RELATED"/>
    <property type="match status" value="1"/>
</dbReference>
<dbReference type="OrthoDB" id="9764467at2"/>
<evidence type="ECO:0000256" key="1">
    <source>
        <dbReference type="SAM" id="Coils"/>
    </source>
</evidence>
<proteinExistence type="predicted"/>
<gene>
    <name evidence="5" type="ORF">BVG16_02155</name>
</gene>
<feature type="region of interest" description="Disordered" evidence="2">
    <location>
        <begin position="559"/>
        <end position="579"/>
    </location>
</feature>